<organism evidence="1 2">
    <name type="scientific">Puccinia striiformis</name>
    <dbReference type="NCBI Taxonomy" id="27350"/>
    <lineage>
        <taxon>Eukaryota</taxon>
        <taxon>Fungi</taxon>
        <taxon>Dikarya</taxon>
        <taxon>Basidiomycota</taxon>
        <taxon>Pucciniomycotina</taxon>
        <taxon>Pucciniomycetes</taxon>
        <taxon>Pucciniales</taxon>
        <taxon>Pucciniaceae</taxon>
        <taxon>Puccinia</taxon>
    </lineage>
</organism>
<accession>A0A2S4UPA3</accession>
<reference evidence="1" key="1">
    <citation type="submission" date="2017-12" db="EMBL/GenBank/DDBJ databases">
        <title>Gene loss provides genomic basis for host adaptation in cereal stripe rust fungi.</title>
        <authorList>
            <person name="Xia C."/>
        </authorList>
    </citation>
    <scope>NUCLEOTIDE SEQUENCE [LARGE SCALE GENOMIC DNA]</scope>
    <source>
        <strain evidence="1">93-210</strain>
    </source>
</reference>
<name>A0A2S4UPA3_9BASI</name>
<proteinExistence type="predicted"/>
<dbReference type="AlphaFoldDB" id="A0A2S4UPA3"/>
<protein>
    <submittedName>
        <fullName evidence="1">Uncharacterized protein</fullName>
    </submittedName>
</protein>
<dbReference type="VEuPathDB" id="FungiDB:PSHT_10959"/>
<evidence type="ECO:0000313" key="1">
    <source>
        <dbReference type="EMBL" id="POV99152.1"/>
    </source>
</evidence>
<gene>
    <name evidence="1" type="ORF">PSTT_13978</name>
</gene>
<dbReference type="VEuPathDB" id="FungiDB:PSTT_13978"/>
<sequence>MDTEGDYLLEPLLKEILAQSATFSLPDMEALWMPFLYQLVRDLVYRSISLETPIYQELTQQFIRHFIDAKLGPIPQAGNFQVPCSCRDCDHLNKFLRNENQHVMKLAPSKATRQHLVWQLDSARISCTHSTAHDRITFTKTDSETEIRQWKKRQTEIYSDLTQKIEHNHLISLLGAEEANRMRSLAQPVQGAPSLHHQRMRYP</sequence>
<dbReference type="EMBL" id="PKSL01000207">
    <property type="protein sequence ID" value="POV99152.1"/>
    <property type="molecule type" value="Genomic_DNA"/>
</dbReference>
<keyword evidence="2" id="KW-1185">Reference proteome</keyword>
<dbReference type="Proteomes" id="UP000239156">
    <property type="component" value="Unassembled WGS sequence"/>
</dbReference>
<evidence type="ECO:0000313" key="2">
    <source>
        <dbReference type="Proteomes" id="UP000239156"/>
    </source>
</evidence>
<comment type="caution">
    <text evidence="1">The sequence shown here is derived from an EMBL/GenBank/DDBJ whole genome shotgun (WGS) entry which is preliminary data.</text>
</comment>